<dbReference type="GO" id="GO:0030091">
    <property type="term" value="P:protein repair"/>
    <property type="evidence" value="ECO:0007669"/>
    <property type="project" value="InterPro"/>
</dbReference>
<dbReference type="GO" id="GO:0033743">
    <property type="term" value="F:peptide-methionine (R)-S-oxide reductase activity"/>
    <property type="evidence" value="ECO:0007669"/>
    <property type="project" value="UniProtKB-EC"/>
</dbReference>
<accession>J8QAB2</accession>
<comment type="similarity">
    <text evidence="1 5">Belongs to the MsrB Met sulfoxide reductase family.</text>
</comment>
<comment type="cofactor">
    <cofactor evidence="5">
        <name>Zn(2+)</name>
        <dbReference type="ChEBI" id="CHEBI:29105"/>
    </cofactor>
    <text evidence="5">Binds 1 zinc ion per subunit.</text>
</comment>
<comment type="catalytic activity">
    <reaction evidence="5">
        <text>L-methionyl-[protein] + [thioredoxin]-disulfide + H2O = L-methionyl-(R)-S-oxide-[protein] + [thioredoxin]-dithiol</text>
        <dbReference type="Rhea" id="RHEA:24164"/>
        <dbReference type="Rhea" id="RHEA-COMP:10698"/>
        <dbReference type="Rhea" id="RHEA-COMP:10700"/>
        <dbReference type="Rhea" id="RHEA-COMP:12313"/>
        <dbReference type="Rhea" id="RHEA-COMP:12314"/>
        <dbReference type="ChEBI" id="CHEBI:15377"/>
        <dbReference type="ChEBI" id="CHEBI:16044"/>
        <dbReference type="ChEBI" id="CHEBI:29950"/>
        <dbReference type="ChEBI" id="CHEBI:45764"/>
        <dbReference type="ChEBI" id="CHEBI:50058"/>
        <dbReference type="EC" id="1.8.4.12"/>
    </reaction>
</comment>
<keyword evidence="4 5" id="KW-0560">Oxidoreductase</keyword>
<dbReference type="SUPFAM" id="SSF51316">
    <property type="entry name" value="Mss4-like"/>
    <property type="match status" value="1"/>
</dbReference>
<evidence type="ECO:0000259" key="6">
    <source>
        <dbReference type="PROSITE" id="PS51790"/>
    </source>
</evidence>
<organism evidence="7 8">
    <name type="scientific">Saccharomyces arboricola (strain H-6 / AS 2.3317 / CBS 10644)</name>
    <name type="common">Yeast</name>
    <dbReference type="NCBI Taxonomy" id="1160507"/>
    <lineage>
        <taxon>Eukaryota</taxon>
        <taxon>Fungi</taxon>
        <taxon>Dikarya</taxon>
        <taxon>Ascomycota</taxon>
        <taxon>Saccharomycotina</taxon>
        <taxon>Saccharomycetes</taxon>
        <taxon>Saccharomycetales</taxon>
        <taxon>Saccharomycetaceae</taxon>
        <taxon>Saccharomyces</taxon>
    </lineage>
</organism>
<evidence type="ECO:0000256" key="2">
    <source>
        <dbReference type="ARBA" id="ARBA00022723"/>
    </source>
</evidence>
<evidence type="ECO:0000313" key="8">
    <source>
        <dbReference type="Proteomes" id="UP000006968"/>
    </source>
</evidence>
<dbReference type="EC" id="1.8.4.12" evidence="5"/>
<dbReference type="GO" id="GO:0006979">
    <property type="term" value="P:response to oxidative stress"/>
    <property type="evidence" value="ECO:0007669"/>
    <property type="project" value="InterPro"/>
</dbReference>
<dbReference type="Pfam" id="PF01641">
    <property type="entry name" value="SelR"/>
    <property type="match status" value="1"/>
</dbReference>
<proteinExistence type="inferred from homology"/>
<dbReference type="AlphaFoldDB" id="J8QAB2"/>
<keyword evidence="3 5" id="KW-0862">Zinc</keyword>
<dbReference type="PANTHER" id="PTHR46081">
    <property type="entry name" value="PEPTIDE METHIONINE SULFOXIDE REDUCTASE 2"/>
    <property type="match status" value="1"/>
</dbReference>
<dbReference type="Gene3D" id="2.170.150.20">
    <property type="entry name" value="Peptide methionine sulfoxide reductase"/>
    <property type="match status" value="1"/>
</dbReference>
<dbReference type="InterPro" id="IPR028427">
    <property type="entry name" value="Met_Sox_Rdtase_MsrB"/>
</dbReference>
<evidence type="ECO:0000256" key="1">
    <source>
        <dbReference type="ARBA" id="ARBA00007174"/>
    </source>
</evidence>
<protein>
    <recommendedName>
        <fullName evidence="5">Peptide-methionine (R)-S-oxide reductase</fullName>
        <ecNumber evidence="5">1.8.4.12</ecNumber>
    </recommendedName>
</protein>
<gene>
    <name evidence="7" type="ORF">SU7_0338</name>
</gene>
<dbReference type="NCBIfam" id="TIGR00357">
    <property type="entry name" value="peptide-methionine (R)-S-oxide reductase MsrB"/>
    <property type="match status" value="1"/>
</dbReference>
<dbReference type="HOGENOM" id="CLU_031040_8_1_1"/>
<dbReference type="PANTHER" id="PTHR46081:SF8">
    <property type="entry name" value="PEPTIDE METHIONINE SULFOXIDE REDUCTASE 2"/>
    <property type="match status" value="1"/>
</dbReference>
<keyword evidence="8" id="KW-1185">Reference proteome</keyword>
<feature type="domain" description="MsrB" evidence="6">
    <location>
        <begin position="41"/>
        <end position="169"/>
    </location>
</feature>
<dbReference type="Proteomes" id="UP000006968">
    <property type="component" value="Chromosome III"/>
</dbReference>
<evidence type="ECO:0000313" key="7">
    <source>
        <dbReference type="EMBL" id="EJS44534.1"/>
    </source>
</evidence>
<name>J8QAB2_SACAR</name>
<dbReference type="PROSITE" id="PS51790">
    <property type="entry name" value="MSRB"/>
    <property type="match status" value="1"/>
</dbReference>
<dbReference type="OrthoDB" id="44061at2759"/>
<sequence length="169" mass="19115">MNKLNRFQTLALRRTFPGRIRSTVLARYWHTSKKMSSESSDVKWNDALTPLQLMVLKDKATERPNTGTYLHTKESGVYHCANCDTPLYASNAKFDARCGWPAFYEEVSPGSVTYHRDSSLGSVRVEICCGKCGGHLGHVFEGEGWKQLLNLPKDTRHCVNSASLNFKRE</sequence>
<dbReference type="EMBL" id="ALIE01000018">
    <property type="protein sequence ID" value="EJS44534.1"/>
    <property type="molecule type" value="Genomic_DNA"/>
</dbReference>
<evidence type="ECO:0000256" key="3">
    <source>
        <dbReference type="ARBA" id="ARBA00022833"/>
    </source>
</evidence>
<reference evidence="7 8" key="1">
    <citation type="journal article" date="2013" name="BMC Genomics">
        <title>High quality de novo sequencing and assembly of the Saccharomyces arboricolus genome.</title>
        <authorList>
            <person name="Liti G."/>
            <person name="Nguyen Ba A.N."/>
            <person name="Blythe M."/>
            <person name="Mueller C.A."/>
            <person name="Bergstroem A."/>
            <person name="Cubillos F.A."/>
            <person name="Dafhnis-Calas F."/>
            <person name="Khoshraftar S."/>
            <person name="Malla S."/>
            <person name="Mehta N."/>
            <person name="Siow C.C."/>
            <person name="Warringer J."/>
            <person name="Moses A.M."/>
            <person name="Louis E.J."/>
            <person name="Nieduszynski C.A."/>
        </authorList>
    </citation>
    <scope>NUCLEOTIDE SEQUENCE [LARGE SCALE GENOMIC DNA]</scope>
    <source>
        <strain evidence="8">H-6 / AS 2.3317 / CBS 10644</strain>
    </source>
</reference>
<dbReference type="GO" id="GO:0046872">
    <property type="term" value="F:metal ion binding"/>
    <property type="evidence" value="ECO:0007669"/>
    <property type="project" value="UniProtKB-KW"/>
</dbReference>
<evidence type="ECO:0000256" key="5">
    <source>
        <dbReference type="RuleBase" id="RU365044"/>
    </source>
</evidence>
<comment type="caution">
    <text evidence="7">The sequence shown here is derived from an EMBL/GenBank/DDBJ whole genome shotgun (WGS) entry which is preliminary data.</text>
</comment>
<keyword evidence="2 5" id="KW-0479">Metal-binding</keyword>
<dbReference type="InterPro" id="IPR002579">
    <property type="entry name" value="Met_Sox_Rdtase_MsrB_dom"/>
</dbReference>
<dbReference type="InterPro" id="IPR011057">
    <property type="entry name" value="Mss4-like_sf"/>
</dbReference>
<evidence type="ECO:0000256" key="4">
    <source>
        <dbReference type="ARBA" id="ARBA00023002"/>
    </source>
</evidence>